<keyword evidence="3" id="KW-1185">Reference proteome</keyword>
<reference evidence="2 3" key="1">
    <citation type="submission" date="2011-02" db="EMBL/GenBank/DDBJ databases">
        <title>The Genome Sequence of Sphaeroforma arctica JP610.</title>
        <authorList>
            <consortium name="The Broad Institute Genome Sequencing Platform"/>
            <person name="Russ C."/>
            <person name="Cuomo C."/>
            <person name="Young S.K."/>
            <person name="Zeng Q."/>
            <person name="Gargeya S."/>
            <person name="Alvarado L."/>
            <person name="Berlin A."/>
            <person name="Chapman S.B."/>
            <person name="Chen Z."/>
            <person name="Freedman E."/>
            <person name="Gellesch M."/>
            <person name="Goldberg J."/>
            <person name="Griggs A."/>
            <person name="Gujja S."/>
            <person name="Heilman E."/>
            <person name="Heiman D."/>
            <person name="Howarth C."/>
            <person name="Mehta T."/>
            <person name="Neiman D."/>
            <person name="Pearson M."/>
            <person name="Roberts A."/>
            <person name="Saif S."/>
            <person name="Shea T."/>
            <person name="Shenoy N."/>
            <person name="Sisk P."/>
            <person name="Stolte C."/>
            <person name="Sykes S."/>
            <person name="White J."/>
            <person name="Yandava C."/>
            <person name="Burger G."/>
            <person name="Gray M.W."/>
            <person name="Holland P.W.H."/>
            <person name="King N."/>
            <person name="Lang F.B.F."/>
            <person name="Roger A.J."/>
            <person name="Ruiz-Trillo I."/>
            <person name="Haas B."/>
            <person name="Nusbaum C."/>
            <person name="Birren B."/>
        </authorList>
    </citation>
    <scope>NUCLEOTIDE SEQUENCE [LARGE SCALE GENOMIC DNA]</scope>
    <source>
        <strain evidence="2 3">JP610</strain>
    </source>
</reference>
<feature type="compositionally biased region" description="Polar residues" evidence="1">
    <location>
        <begin position="164"/>
        <end position="174"/>
    </location>
</feature>
<protein>
    <submittedName>
        <fullName evidence="2">Uncharacterized protein</fullName>
    </submittedName>
</protein>
<gene>
    <name evidence="2" type="ORF">SARC_04964</name>
</gene>
<dbReference type="AlphaFoldDB" id="A0A0L0G1P9"/>
<evidence type="ECO:0000313" key="3">
    <source>
        <dbReference type="Proteomes" id="UP000054560"/>
    </source>
</evidence>
<sequence length="222" mass="24814">MSKDYRRQQKIVTSRVHVFTENETARTVLEYLNIATSFYDTYTRLLAGNEGVQQYIALAAFAVPLLDFLNSVDNPNLLGGRYKEAIYKNLSELLEQIGRVDITDMTRVLGSLGLSDNSPSSARLLGHSGDSNPKPKQVARPHDDVRAPRKRPVSDTVPGDLGDSIQQPNEQSPARSHDDVRAPRKRPVSDTVPGDLNEVDDSQRRSKRYKNFGRNVIIKANP</sequence>
<dbReference type="GeneID" id="25905468"/>
<dbReference type="RefSeq" id="XP_014156666.1">
    <property type="nucleotide sequence ID" value="XM_014301191.1"/>
</dbReference>
<organism evidence="2 3">
    <name type="scientific">Sphaeroforma arctica JP610</name>
    <dbReference type="NCBI Taxonomy" id="667725"/>
    <lineage>
        <taxon>Eukaryota</taxon>
        <taxon>Ichthyosporea</taxon>
        <taxon>Ichthyophonida</taxon>
        <taxon>Sphaeroforma</taxon>
    </lineage>
</organism>
<proteinExistence type="predicted"/>
<evidence type="ECO:0000256" key="1">
    <source>
        <dbReference type="SAM" id="MobiDB-lite"/>
    </source>
</evidence>
<name>A0A0L0G1P9_9EUKA</name>
<accession>A0A0L0G1P9</accession>
<feature type="region of interest" description="Disordered" evidence="1">
    <location>
        <begin position="119"/>
        <end position="222"/>
    </location>
</feature>
<dbReference type="EMBL" id="KQ241895">
    <property type="protein sequence ID" value="KNC82764.1"/>
    <property type="molecule type" value="Genomic_DNA"/>
</dbReference>
<evidence type="ECO:0000313" key="2">
    <source>
        <dbReference type="EMBL" id="KNC82764.1"/>
    </source>
</evidence>
<dbReference type="Proteomes" id="UP000054560">
    <property type="component" value="Unassembled WGS sequence"/>
</dbReference>